<feature type="transmembrane region" description="Helical" evidence="7">
    <location>
        <begin position="352"/>
        <end position="377"/>
    </location>
</feature>
<dbReference type="Proteomes" id="UP001169063">
    <property type="component" value="Unassembled WGS sequence"/>
</dbReference>
<sequence>MLEVRLLGPAPGPPERQGAAMRAFTLGQAATVALFVGGAITLGVADFDLLTTVIHRTLWWGFLIGCLWRLACLALSASSRHPEPPPASRLPFYSLLVAVRHEAAMAAQLIDHLRAIDYPPDRIEALILVEADDPETMEAMLRAGPPPWMQVRIVPPGAPRTKPRALNHGLGWCRGELVVVYDAEDRPDPLQLREAAARFAASDQRLACLQAPLRIRPSAGLVGRQFRAEYAALFESALPALARLRMPLPLGGTSNHFRREALEAVRGWDPYNVTEDADMAFRLYAHGYRIGMISRPTWESPPEDLSAWLPQRARWLKGFVQTLGVHTREPSRLGVRGMTALLLTLGQTTATALAYALALAWAAAALLTSLLAGVVPMIPPTDLALLVFGYVTAITISVTACRRIGVAYDLRDALLAPAYWCLMTVAMVHALWQLGRKPFHWDKTEHRPDLPPSVDGVGLRRLDESGAAAYLGVDHA</sequence>
<dbReference type="PANTHER" id="PTHR43867:SF2">
    <property type="entry name" value="CELLULOSE SYNTHASE CATALYTIC SUBUNIT A [UDP-FORMING]"/>
    <property type="match status" value="1"/>
</dbReference>
<evidence type="ECO:0000313" key="9">
    <source>
        <dbReference type="EMBL" id="MDO1559967.1"/>
    </source>
</evidence>
<evidence type="ECO:0000256" key="1">
    <source>
        <dbReference type="ARBA" id="ARBA00004141"/>
    </source>
</evidence>
<feature type="transmembrane region" description="Helical" evidence="7">
    <location>
        <begin position="383"/>
        <end position="401"/>
    </location>
</feature>
<organism evidence="9 10">
    <name type="scientific">Peiella sedimenti</name>
    <dbReference type="NCBI Taxonomy" id="3061083"/>
    <lineage>
        <taxon>Bacteria</taxon>
        <taxon>Pseudomonadati</taxon>
        <taxon>Pseudomonadota</taxon>
        <taxon>Alphaproteobacteria</taxon>
        <taxon>Caulobacterales</taxon>
        <taxon>Caulobacteraceae</taxon>
        <taxon>Peiella</taxon>
    </lineage>
</organism>
<dbReference type="InterPro" id="IPR001173">
    <property type="entry name" value="Glyco_trans_2-like"/>
</dbReference>
<evidence type="ECO:0000256" key="2">
    <source>
        <dbReference type="ARBA" id="ARBA00022676"/>
    </source>
</evidence>
<keyword evidence="4 7" id="KW-0812">Transmembrane</keyword>
<gene>
    <name evidence="9" type="ORF">Q0812_11075</name>
</gene>
<dbReference type="InterPro" id="IPR029044">
    <property type="entry name" value="Nucleotide-diphossugar_trans"/>
</dbReference>
<dbReference type="Pfam" id="PF13632">
    <property type="entry name" value="Glyco_trans_2_3"/>
    <property type="match status" value="1"/>
</dbReference>
<keyword evidence="2" id="KW-0328">Glycosyltransferase</keyword>
<proteinExistence type="predicted"/>
<evidence type="ECO:0000313" key="10">
    <source>
        <dbReference type="Proteomes" id="UP001169063"/>
    </source>
</evidence>
<evidence type="ECO:0000256" key="6">
    <source>
        <dbReference type="ARBA" id="ARBA00023136"/>
    </source>
</evidence>
<dbReference type="SUPFAM" id="SSF53448">
    <property type="entry name" value="Nucleotide-diphospho-sugar transferases"/>
    <property type="match status" value="1"/>
</dbReference>
<dbReference type="Gene3D" id="3.90.550.10">
    <property type="entry name" value="Spore Coat Polysaccharide Biosynthesis Protein SpsA, Chain A"/>
    <property type="match status" value="1"/>
</dbReference>
<comment type="caution">
    <text evidence="9">The sequence shown here is derived from an EMBL/GenBank/DDBJ whole genome shotgun (WGS) entry which is preliminary data.</text>
</comment>
<dbReference type="InterPro" id="IPR050321">
    <property type="entry name" value="Glycosyltr_2/OpgH_subfam"/>
</dbReference>
<feature type="domain" description="Glycosyltransferase 2-like" evidence="8">
    <location>
        <begin position="178"/>
        <end position="393"/>
    </location>
</feature>
<feature type="transmembrane region" description="Helical" evidence="7">
    <location>
        <begin position="413"/>
        <end position="432"/>
    </location>
</feature>
<dbReference type="EMBL" id="JAUKTR010000004">
    <property type="protein sequence ID" value="MDO1559967.1"/>
    <property type="molecule type" value="Genomic_DNA"/>
</dbReference>
<keyword evidence="3" id="KW-0808">Transferase</keyword>
<evidence type="ECO:0000259" key="8">
    <source>
        <dbReference type="Pfam" id="PF13632"/>
    </source>
</evidence>
<comment type="subcellular location">
    <subcellularLocation>
        <location evidence="1">Membrane</location>
        <topology evidence="1">Multi-pass membrane protein</topology>
    </subcellularLocation>
</comment>
<feature type="transmembrane region" description="Helical" evidence="7">
    <location>
        <begin position="23"/>
        <end position="45"/>
    </location>
</feature>
<evidence type="ECO:0000256" key="3">
    <source>
        <dbReference type="ARBA" id="ARBA00022679"/>
    </source>
</evidence>
<feature type="transmembrane region" description="Helical" evidence="7">
    <location>
        <begin position="57"/>
        <end position="77"/>
    </location>
</feature>
<keyword evidence="10" id="KW-1185">Reference proteome</keyword>
<accession>A0ABT8SN15</accession>
<reference evidence="9" key="1">
    <citation type="submission" date="2023-07" db="EMBL/GenBank/DDBJ databases">
        <title>Brevundimonas soil sp. nov., isolated from the soil of chemical plant.</title>
        <authorList>
            <person name="Wu N."/>
        </authorList>
    </citation>
    <scope>NUCLEOTIDE SEQUENCE</scope>
    <source>
        <strain evidence="9">XZ-24</strain>
    </source>
</reference>
<evidence type="ECO:0000256" key="4">
    <source>
        <dbReference type="ARBA" id="ARBA00022692"/>
    </source>
</evidence>
<dbReference type="RefSeq" id="WP_302110398.1">
    <property type="nucleotide sequence ID" value="NZ_JAUKTR010000004.1"/>
</dbReference>
<keyword evidence="6 7" id="KW-0472">Membrane</keyword>
<evidence type="ECO:0000256" key="7">
    <source>
        <dbReference type="SAM" id="Phobius"/>
    </source>
</evidence>
<name>A0ABT8SN15_9CAUL</name>
<keyword evidence="5 7" id="KW-1133">Transmembrane helix</keyword>
<protein>
    <submittedName>
        <fullName evidence="9">Glycosyltransferase family 2 protein</fullName>
    </submittedName>
</protein>
<dbReference type="PANTHER" id="PTHR43867">
    <property type="entry name" value="CELLULOSE SYNTHASE CATALYTIC SUBUNIT A [UDP-FORMING]"/>
    <property type="match status" value="1"/>
</dbReference>
<evidence type="ECO:0000256" key="5">
    <source>
        <dbReference type="ARBA" id="ARBA00022989"/>
    </source>
</evidence>